<reference evidence="2" key="2">
    <citation type="submission" date="2021-08" db="EMBL/GenBank/DDBJ databases">
        <authorList>
            <person name="Tani A."/>
            <person name="Ola A."/>
            <person name="Ogura Y."/>
            <person name="Katsura K."/>
            <person name="Hayashi T."/>
        </authorList>
    </citation>
    <scope>NUCLEOTIDE SEQUENCE</scope>
    <source>
        <strain evidence="2">KCTC 52305</strain>
    </source>
</reference>
<dbReference type="EMBL" id="BPQH01000003">
    <property type="protein sequence ID" value="GJD48528.1"/>
    <property type="molecule type" value="Genomic_DNA"/>
</dbReference>
<reference evidence="2" key="1">
    <citation type="journal article" date="2021" name="Front. Microbiol.">
        <title>Comprehensive Comparative Genomics and Phenotyping of Methylobacterium Species.</title>
        <authorList>
            <person name="Alessa O."/>
            <person name="Ogura Y."/>
            <person name="Fujitani Y."/>
            <person name="Takami H."/>
            <person name="Hayashi T."/>
            <person name="Sahin N."/>
            <person name="Tani A."/>
        </authorList>
    </citation>
    <scope>NUCLEOTIDE SEQUENCE</scope>
    <source>
        <strain evidence="2">KCTC 52305</strain>
    </source>
</reference>
<sequence length="450" mass="48975">MTDETALVTVVIPVYNGGSFLAQAIESALAQTWPHLEVLVVDDGSHDGGETARTCRGYGDRIRYVRQENGGVASALNRGIAEMRGRYFSWLSHDDLYDPRRVEVHMRAILAETEAVITFGDFVAVGEDLSLLEEVETGRGYCDRAPLWAVLEGRINGCTVTLPRHCFERHGMFDEGLPTTQDSELWFRLAQHHRFVHVPGFLVRQRRHAGQGSRTPRHIEESNLLWIEMLERLSPETMRAQGGSELGFLIRAAAFLERTCYAGARAWVRRLIARRAAAVPVGVAVLATSPREALVTMAEMRASGLAVRFAVVDAARSPLDRLPVAAPDFAPGDGIPIIPPTGDLRSDIEAVLGALDADLIAFVPHGAGGDDLRRAFERLVRRPGLDAAPVHPARPDPTPPLAALEGLMIRRDALRRALAACPDRQDALAHTLGLASAMDLAAPAGAQGSR</sequence>
<dbReference type="InterPro" id="IPR029044">
    <property type="entry name" value="Nucleotide-diphossugar_trans"/>
</dbReference>
<evidence type="ECO:0000313" key="2">
    <source>
        <dbReference type="EMBL" id="GJD48528.1"/>
    </source>
</evidence>
<comment type="caution">
    <text evidence="2">The sequence shown here is derived from an EMBL/GenBank/DDBJ whole genome shotgun (WGS) entry which is preliminary data.</text>
</comment>
<evidence type="ECO:0000259" key="1">
    <source>
        <dbReference type="Pfam" id="PF00535"/>
    </source>
</evidence>
<evidence type="ECO:0000313" key="3">
    <source>
        <dbReference type="Proteomes" id="UP001055167"/>
    </source>
</evidence>
<feature type="domain" description="Glycosyltransferase 2-like" evidence="1">
    <location>
        <begin position="9"/>
        <end position="118"/>
    </location>
</feature>
<organism evidence="2 3">
    <name type="scientific">Methylobacterium crusticola</name>
    <dbReference type="NCBI Taxonomy" id="1697972"/>
    <lineage>
        <taxon>Bacteria</taxon>
        <taxon>Pseudomonadati</taxon>
        <taxon>Pseudomonadota</taxon>
        <taxon>Alphaproteobacteria</taxon>
        <taxon>Hyphomicrobiales</taxon>
        <taxon>Methylobacteriaceae</taxon>
        <taxon>Methylobacterium</taxon>
    </lineage>
</organism>
<keyword evidence="3" id="KW-1185">Reference proteome</keyword>
<dbReference type="PANTHER" id="PTHR43685">
    <property type="entry name" value="GLYCOSYLTRANSFERASE"/>
    <property type="match status" value="1"/>
</dbReference>
<gene>
    <name evidence="2" type="ORF">OPKNFCMD_1250</name>
</gene>
<dbReference type="Pfam" id="PF00535">
    <property type="entry name" value="Glycos_transf_2"/>
    <property type="match status" value="1"/>
</dbReference>
<dbReference type="Proteomes" id="UP001055167">
    <property type="component" value="Unassembled WGS sequence"/>
</dbReference>
<dbReference type="RefSeq" id="WP_162501299.1">
    <property type="nucleotide sequence ID" value="NZ_BPQH01000003.1"/>
</dbReference>
<dbReference type="InterPro" id="IPR001173">
    <property type="entry name" value="Glyco_trans_2-like"/>
</dbReference>
<dbReference type="Gene3D" id="3.90.550.10">
    <property type="entry name" value="Spore Coat Polysaccharide Biosynthesis Protein SpsA, Chain A"/>
    <property type="match status" value="1"/>
</dbReference>
<proteinExistence type="predicted"/>
<protein>
    <recommendedName>
        <fullName evidence="1">Glycosyltransferase 2-like domain-containing protein</fullName>
    </recommendedName>
</protein>
<dbReference type="SUPFAM" id="SSF53448">
    <property type="entry name" value="Nucleotide-diphospho-sugar transferases"/>
    <property type="match status" value="1"/>
</dbReference>
<dbReference type="InterPro" id="IPR050834">
    <property type="entry name" value="Glycosyltransf_2"/>
</dbReference>
<accession>A0ABQ4QT89</accession>
<name>A0ABQ4QT89_9HYPH</name>
<dbReference type="PANTHER" id="PTHR43685:SF11">
    <property type="entry name" value="GLYCOSYLTRANSFERASE TAGX-RELATED"/>
    <property type="match status" value="1"/>
</dbReference>